<name>A0A0K2TUB5_LEPSM</name>
<dbReference type="AlphaFoldDB" id="A0A0K2TUB5"/>
<sequence length="59" mass="6816">MMYYQQCLRLFFTSLENLSLSLSGIGILNHSSDPLQKTKKLDFFWKTLSACCFVICTTE</sequence>
<evidence type="ECO:0000313" key="1">
    <source>
        <dbReference type="EMBL" id="CDW29604.1"/>
    </source>
</evidence>
<accession>A0A0K2TUB5</accession>
<organism evidence="1">
    <name type="scientific">Lepeophtheirus salmonis</name>
    <name type="common">Salmon louse</name>
    <name type="synonym">Caligus salmonis</name>
    <dbReference type="NCBI Taxonomy" id="72036"/>
    <lineage>
        <taxon>Eukaryota</taxon>
        <taxon>Metazoa</taxon>
        <taxon>Ecdysozoa</taxon>
        <taxon>Arthropoda</taxon>
        <taxon>Crustacea</taxon>
        <taxon>Multicrustacea</taxon>
        <taxon>Hexanauplia</taxon>
        <taxon>Copepoda</taxon>
        <taxon>Siphonostomatoida</taxon>
        <taxon>Caligidae</taxon>
        <taxon>Lepeophtheirus</taxon>
    </lineage>
</organism>
<protein>
    <submittedName>
        <fullName evidence="1">Uncharacterized protein</fullName>
    </submittedName>
</protein>
<dbReference type="EMBL" id="HACA01012243">
    <property type="protein sequence ID" value="CDW29604.1"/>
    <property type="molecule type" value="Transcribed_RNA"/>
</dbReference>
<reference evidence="1" key="1">
    <citation type="submission" date="2014-05" db="EMBL/GenBank/DDBJ databases">
        <authorList>
            <person name="Chronopoulou M."/>
        </authorList>
    </citation>
    <scope>NUCLEOTIDE SEQUENCE</scope>
    <source>
        <tissue evidence="1">Whole organism</tissue>
    </source>
</reference>
<proteinExistence type="predicted"/>